<accession>A0A0R2L141</accession>
<protein>
    <recommendedName>
        <fullName evidence="4">DNA-3-methyladenine glycosylase I</fullName>
    </recommendedName>
</protein>
<reference evidence="2 3" key="1">
    <citation type="journal article" date="2015" name="Genome Announc.">
        <title>Expanding the biotechnology potential of lactobacilli through comparative genomics of 213 strains and associated genera.</title>
        <authorList>
            <person name="Sun Z."/>
            <person name="Harris H.M."/>
            <person name="McCann A."/>
            <person name="Guo C."/>
            <person name="Argimon S."/>
            <person name="Zhang W."/>
            <person name="Yang X."/>
            <person name="Jeffery I.B."/>
            <person name="Cooney J.C."/>
            <person name="Kagawa T.F."/>
            <person name="Liu W."/>
            <person name="Song Y."/>
            <person name="Salvetti E."/>
            <person name="Wrobel A."/>
            <person name="Rasinkangas P."/>
            <person name="Parkhill J."/>
            <person name="Rea M.C."/>
            <person name="O'Sullivan O."/>
            <person name="Ritari J."/>
            <person name="Douillard F.P."/>
            <person name="Paul Ross R."/>
            <person name="Yang R."/>
            <person name="Briner A.E."/>
            <person name="Felis G.E."/>
            <person name="de Vos W.M."/>
            <person name="Barrangou R."/>
            <person name="Klaenhammer T.R."/>
            <person name="Caufield P.W."/>
            <person name="Cui Y."/>
            <person name="Zhang H."/>
            <person name="O'Toole P.W."/>
        </authorList>
    </citation>
    <scope>NUCLEOTIDE SEQUENCE [LARGE SCALE GENOMIC DNA]</scope>
    <source>
        <strain evidence="2 3">DSM 22696</strain>
    </source>
</reference>
<dbReference type="SUPFAM" id="SSF48150">
    <property type="entry name" value="DNA-glycosylase"/>
    <property type="match status" value="1"/>
</dbReference>
<dbReference type="PANTHER" id="PTHR30037">
    <property type="entry name" value="DNA-3-METHYLADENINE GLYCOSYLASE 1"/>
    <property type="match status" value="1"/>
</dbReference>
<evidence type="ECO:0008006" key="4">
    <source>
        <dbReference type="Google" id="ProtNLM"/>
    </source>
</evidence>
<evidence type="ECO:0000313" key="3">
    <source>
        <dbReference type="Proteomes" id="UP000051139"/>
    </source>
</evidence>
<dbReference type="InterPro" id="IPR052891">
    <property type="entry name" value="DNA-3mA_glycosylase"/>
</dbReference>
<dbReference type="STRING" id="348151.IV55_GL001961"/>
<dbReference type="OrthoDB" id="9807664at2"/>
<dbReference type="PATRIC" id="fig|348151.3.peg.2014"/>
<dbReference type="AlphaFoldDB" id="A0A0R2L141"/>
<dbReference type="GO" id="GO:0046872">
    <property type="term" value="F:metal ion binding"/>
    <property type="evidence" value="ECO:0007669"/>
    <property type="project" value="UniProtKB-KW"/>
</dbReference>
<feature type="binding site" evidence="1">
    <location>
        <position position="178"/>
    </location>
    <ligand>
        <name>Zn(2+)</name>
        <dbReference type="ChEBI" id="CHEBI:29105"/>
    </ligand>
</feature>
<organism evidence="2 3">
    <name type="scientific">Furfurilactobacillus siliginis</name>
    <dbReference type="NCBI Taxonomy" id="348151"/>
    <lineage>
        <taxon>Bacteria</taxon>
        <taxon>Bacillati</taxon>
        <taxon>Bacillota</taxon>
        <taxon>Bacilli</taxon>
        <taxon>Lactobacillales</taxon>
        <taxon>Lactobacillaceae</taxon>
        <taxon>Furfurilactobacillus</taxon>
    </lineage>
</organism>
<gene>
    <name evidence="2" type="ORF">IV55_GL001961</name>
</gene>
<feature type="binding site" evidence="1">
    <location>
        <position position="18"/>
    </location>
    <ligand>
        <name>Zn(2+)</name>
        <dbReference type="ChEBI" id="CHEBI:29105"/>
    </ligand>
</feature>
<dbReference type="GO" id="GO:0008725">
    <property type="term" value="F:DNA-3-methyladenine glycosylase activity"/>
    <property type="evidence" value="ECO:0007669"/>
    <property type="project" value="InterPro"/>
</dbReference>
<dbReference type="Proteomes" id="UP000051139">
    <property type="component" value="Unassembled WGS sequence"/>
</dbReference>
<sequence>MTQRCAWANKSALLMHYHDEEWGRPVVDDDLLFKQLCLQIFQTGLSWSLILQRRDALSNALAQFDVDTLAGFTQREKQMYLNKNGVIANPRKLDAIVHNAQCWQETRHEGLAPLAQLLLLQADYQTDEDPKMSAEAVCTFTGQTRQKFMDWSMIWVGPGVTRNLLAATGFIDGHEVTCDANK</sequence>
<dbReference type="InterPro" id="IPR005019">
    <property type="entry name" value="Adenine_glyco"/>
</dbReference>
<dbReference type="GO" id="GO:0006284">
    <property type="term" value="P:base-excision repair"/>
    <property type="evidence" value="ECO:0007669"/>
    <property type="project" value="InterPro"/>
</dbReference>
<dbReference type="RefSeq" id="WP_057810696.1">
    <property type="nucleotide sequence ID" value="NZ_BJUD01000063.1"/>
</dbReference>
<keyword evidence="1" id="KW-0862">Zinc</keyword>
<feature type="binding site" evidence="1">
    <location>
        <position position="174"/>
    </location>
    <ligand>
        <name>Zn(2+)</name>
        <dbReference type="ChEBI" id="CHEBI:29105"/>
    </ligand>
</feature>
<dbReference type="InterPro" id="IPR011257">
    <property type="entry name" value="DNA_glycosylase"/>
</dbReference>
<proteinExistence type="predicted"/>
<comment type="caution">
    <text evidence="2">The sequence shown here is derived from an EMBL/GenBank/DDBJ whole genome shotgun (WGS) entry which is preliminary data.</text>
</comment>
<evidence type="ECO:0000256" key="1">
    <source>
        <dbReference type="PIRSR" id="PIRSR605019-1"/>
    </source>
</evidence>
<dbReference type="Pfam" id="PF03352">
    <property type="entry name" value="Adenine_glyco"/>
    <property type="match status" value="1"/>
</dbReference>
<dbReference type="EMBL" id="JQCB01000008">
    <property type="protein sequence ID" value="KRN95499.1"/>
    <property type="molecule type" value="Genomic_DNA"/>
</dbReference>
<keyword evidence="1" id="KW-0479">Metal-binding</keyword>
<dbReference type="Gene3D" id="1.10.340.30">
    <property type="entry name" value="Hypothetical protein, domain 2"/>
    <property type="match status" value="1"/>
</dbReference>
<keyword evidence="3" id="KW-1185">Reference proteome</keyword>
<name>A0A0R2L141_9LACO</name>
<evidence type="ECO:0000313" key="2">
    <source>
        <dbReference type="EMBL" id="KRN95499.1"/>
    </source>
</evidence>
<feature type="binding site" evidence="1">
    <location>
        <position position="5"/>
    </location>
    <ligand>
        <name>Zn(2+)</name>
        <dbReference type="ChEBI" id="CHEBI:29105"/>
    </ligand>
</feature>
<dbReference type="PANTHER" id="PTHR30037:SF4">
    <property type="entry name" value="DNA-3-METHYLADENINE GLYCOSYLASE I"/>
    <property type="match status" value="1"/>
</dbReference>